<keyword evidence="7" id="KW-0378">Hydrolase</keyword>
<evidence type="ECO:0000256" key="5">
    <source>
        <dbReference type="ARBA" id="ARBA00018097"/>
    </source>
</evidence>
<dbReference type="PANTHER" id="PTHR20963:SF8">
    <property type="entry name" value="MULTIPLE INOSITOL POLYPHOSPHATE PHOSPHATASE 1"/>
    <property type="match status" value="1"/>
</dbReference>
<evidence type="ECO:0000256" key="4">
    <source>
        <dbReference type="ARBA" id="ARBA00013040"/>
    </source>
</evidence>
<gene>
    <name evidence="14" type="ORF">K7432_017014</name>
</gene>
<evidence type="ECO:0000256" key="6">
    <source>
        <dbReference type="ARBA" id="ARBA00022729"/>
    </source>
</evidence>
<evidence type="ECO:0000256" key="11">
    <source>
        <dbReference type="ARBA" id="ARBA00043671"/>
    </source>
</evidence>
<protein>
    <recommendedName>
        <fullName evidence="5">Multiple inositol polyphosphate phosphatase 1</fullName>
        <ecNumber evidence="4">3.1.3.62</ecNumber>
        <ecNumber evidence="3">3.1.3.80</ecNumber>
    </recommendedName>
    <alternativeName>
        <fullName evidence="9">2,3-bisphosphoglycerate 3-phosphatase</fullName>
    </alternativeName>
</protein>
<evidence type="ECO:0000256" key="12">
    <source>
        <dbReference type="ARBA" id="ARBA00043691"/>
    </source>
</evidence>
<dbReference type="SUPFAM" id="SSF53254">
    <property type="entry name" value="Phosphoglycerate mutase-like"/>
    <property type="match status" value="1"/>
</dbReference>
<organism evidence="14 15">
    <name type="scientific">Basidiobolus ranarum</name>
    <dbReference type="NCBI Taxonomy" id="34480"/>
    <lineage>
        <taxon>Eukaryota</taxon>
        <taxon>Fungi</taxon>
        <taxon>Fungi incertae sedis</taxon>
        <taxon>Zoopagomycota</taxon>
        <taxon>Entomophthoromycotina</taxon>
        <taxon>Basidiobolomycetes</taxon>
        <taxon>Basidiobolales</taxon>
        <taxon>Basidiobolaceae</taxon>
        <taxon>Basidiobolus</taxon>
    </lineage>
</organism>
<dbReference type="Pfam" id="PF00328">
    <property type="entry name" value="His_Phos_2"/>
    <property type="match status" value="1"/>
</dbReference>
<sequence>MCKKFSNAKSFREKYSWLRYWENPFQESREYQLAPAGVLDLYSLSKRCLNRYPSFFHDRKYDPTLYTFLSSQKDRSGESGSAFGIGLFEGTGPLGETRIQPVYIYTLPLGLDQELAIKYACKKWLNRSHNNANLDAIRSHFANSYIERTAKRISSEFMVNVTVSDVMYIYKLCGFEVSIHHRILTWCDVLKKEEILEMELLGDFVSYYKYSYGLAMNSRMACALVTTLVNNVEDFARGVSSTRAYFKFGHAETILFLTTLL</sequence>
<feature type="non-terminal residue" evidence="14">
    <location>
        <position position="261"/>
    </location>
</feature>
<comment type="caution">
    <text evidence="14">The sequence shown here is derived from an EMBL/GenBank/DDBJ whole genome shotgun (WGS) entry which is preliminary data.</text>
</comment>
<evidence type="ECO:0000256" key="3">
    <source>
        <dbReference type="ARBA" id="ARBA00012976"/>
    </source>
</evidence>
<comment type="catalytic activity">
    <reaction evidence="12">
        <text>1D-myo-inositol hexakisphosphate + H2O = 1D-myo-inositol 1,2,4,5,6-pentakisphosphate + phosphate</text>
        <dbReference type="Rhea" id="RHEA:16989"/>
        <dbReference type="ChEBI" id="CHEBI:15377"/>
        <dbReference type="ChEBI" id="CHEBI:43474"/>
        <dbReference type="ChEBI" id="CHEBI:57798"/>
        <dbReference type="ChEBI" id="CHEBI:58130"/>
        <dbReference type="EC" id="3.1.3.62"/>
    </reaction>
    <physiologicalReaction direction="left-to-right" evidence="12">
        <dbReference type="Rhea" id="RHEA:16990"/>
    </physiologicalReaction>
</comment>
<accession>A0ABR2VKV4</accession>
<comment type="catalytic activity">
    <reaction evidence="11">
        <text>1D-myo-inositol 1,2,4,5,6-pentakisphosphate + H2O = 1D-myo-inositol 1,2,5,6-tetrakisphosphate + phosphate</text>
        <dbReference type="Rhea" id="RHEA:77115"/>
        <dbReference type="ChEBI" id="CHEBI:15377"/>
        <dbReference type="ChEBI" id="CHEBI:43474"/>
        <dbReference type="ChEBI" id="CHEBI:57798"/>
        <dbReference type="ChEBI" id="CHEBI:195535"/>
        <dbReference type="EC" id="3.1.3.62"/>
    </reaction>
    <physiologicalReaction direction="left-to-right" evidence="11">
        <dbReference type="Rhea" id="RHEA:77116"/>
    </physiologicalReaction>
</comment>
<comment type="similarity">
    <text evidence="2">Belongs to the histidine acid phosphatase family. MINPP1 subfamily.</text>
</comment>
<dbReference type="EMBL" id="JASJQH010010129">
    <property type="protein sequence ID" value="KAK9674679.1"/>
    <property type="molecule type" value="Genomic_DNA"/>
</dbReference>
<evidence type="ECO:0000256" key="9">
    <source>
        <dbReference type="ARBA" id="ARBA00031642"/>
    </source>
</evidence>
<evidence type="ECO:0000256" key="13">
    <source>
        <dbReference type="ARBA" id="ARBA00043832"/>
    </source>
</evidence>
<comment type="catalytic activity">
    <reaction evidence="13">
        <text>(2R)-2,3-bisphosphoglycerate + H2O = (2R)-2-phosphoglycerate + phosphate</text>
        <dbReference type="Rhea" id="RHEA:27381"/>
        <dbReference type="ChEBI" id="CHEBI:15377"/>
        <dbReference type="ChEBI" id="CHEBI:43474"/>
        <dbReference type="ChEBI" id="CHEBI:58248"/>
        <dbReference type="ChEBI" id="CHEBI:58289"/>
        <dbReference type="EC" id="3.1.3.80"/>
    </reaction>
    <physiologicalReaction direction="left-to-right" evidence="13">
        <dbReference type="Rhea" id="RHEA:27382"/>
    </physiologicalReaction>
</comment>
<evidence type="ECO:0000256" key="7">
    <source>
        <dbReference type="ARBA" id="ARBA00022801"/>
    </source>
</evidence>
<dbReference type="CDD" id="cd07061">
    <property type="entry name" value="HP_HAP_like"/>
    <property type="match status" value="1"/>
</dbReference>
<comment type="subcellular location">
    <subcellularLocation>
        <location evidence="1">Membrane</location>
    </subcellularLocation>
</comment>
<evidence type="ECO:0000256" key="8">
    <source>
        <dbReference type="ARBA" id="ARBA00023136"/>
    </source>
</evidence>
<dbReference type="Gene3D" id="3.40.50.1240">
    <property type="entry name" value="Phosphoglycerate mutase-like"/>
    <property type="match status" value="1"/>
</dbReference>
<evidence type="ECO:0000313" key="14">
    <source>
        <dbReference type="EMBL" id="KAK9674679.1"/>
    </source>
</evidence>
<dbReference type="InterPro" id="IPR000560">
    <property type="entry name" value="His_Pase_clade-2"/>
</dbReference>
<evidence type="ECO:0000313" key="15">
    <source>
        <dbReference type="Proteomes" id="UP001479436"/>
    </source>
</evidence>
<reference evidence="14 15" key="1">
    <citation type="submission" date="2023-04" db="EMBL/GenBank/DDBJ databases">
        <title>Genome of Basidiobolus ranarum AG-B5.</title>
        <authorList>
            <person name="Stajich J.E."/>
            <person name="Carter-House D."/>
            <person name="Gryganskyi A."/>
        </authorList>
    </citation>
    <scope>NUCLEOTIDE SEQUENCE [LARGE SCALE GENOMIC DNA]</scope>
    <source>
        <strain evidence="14 15">AG-B5</strain>
    </source>
</reference>
<dbReference type="InterPro" id="IPR029033">
    <property type="entry name" value="His_PPase_superfam"/>
</dbReference>
<proteinExistence type="inferred from homology"/>
<comment type="catalytic activity">
    <reaction evidence="10">
        <text>1D-myo-inositol 1,2,5,6-tetrakisphosphate + H2O = 1D-myo-inositol 1,2,6-trisphosphate + phosphate</text>
        <dbReference type="Rhea" id="RHEA:77119"/>
        <dbReference type="ChEBI" id="CHEBI:15377"/>
        <dbReference type="ChEBI" id="CHEBI:43474"/>
        <dbReference type="ChEBI" id="CHEBI:195535"/>
        <dbReference type="ChEBI" id="CHEBI:195537"/>
        <dbReference type="EC" id="3.1.3.62"/>
    </reaction>
    <physiologicalReaction direction="left-to-right" evidence="10">
        <dbReference type="Rhea" id="RHEA:77120"/>
    </physiologicalReaction>
</comment>
<dbReference type="EC" id="3.1.3.62" evidence="4"/>
<name>A0ABR2VKV4_9FUNG</name>
<dbReference type="PANTHER" id="PTHR20963">
    <property type="entry name" value="MULTIPLE INOSITOL POLYPHOSPHATE PHOSPHATASE-RELATED"/>
    <property type="match status" value="1"/>
</dbReference>
<keyword evidence="8" id="KW-0472">Membrane</keyword>
<dbReference type="Proteomes" id="UP001479436">
    <property type="component" value="Unassembled WGS sequence"/>
</dbReference>
<keyword evidence="15" id="KW-1185">Reference proteome</keyword>
<evidence type="ECO:0000256" key="2">
    <source>
        <dbReference type="ARBA" id="ARBA00008422"/>
    </source>
</evidence>
<evidence type="ECO:0000256" key="10">
    <source>
        <dbReference type="ARBA" id="ARBA00043668"/>
    </source>
</evidence>
<dbReference type="EC" id="3.1.3.80" evidence="3"/>
<evidence type="ECO:0000256" key="1">
    <source>
        <dbReference type="ARBA" id="ARBA00004370"/>
    </source>
</evidence>
<keyword evidence="6" id="KW-0732">Signal</keyword>